<comment type="caution">
    <text evidence="5">Lacks conserved residue(s) required for the propagation of feature annotation.</text>
</comment>
<evidence type="ECO:0000313" key="10">
    <source>
        <dbReference type="Proteomes" id="UP000285961"/>
    </source>
</evidence>
<comment type="domain">
    <text evidence="5">Consists of three domains, a large central CORE domain and two small peripheral domains, NMPbind and LID, which undergo movements during catalysis. The LID domain closes over the site of phosphoryl transfer upon ATP binding. Assembling and dissambling the active center during each catalytic cycle provides an effective means to prevent ATP hydrolysis. Some bacteria have evolved a zinc-coordinating structure that stabilizes the LID domain.</text>
</comment>
<dbReference type="PRINTS" id="PR00094">
    <property type="entry name" value="ADENYLTKNASE"/>
</dbReference>
<feature type="binding site" evidence="5">
    <location>
        <position position="169"/>
    </location>
    <ligand>
        <name>AMP</name>
        <dbReference type="ChEBI" id="CHEBI:456215"/>
    </ligand>
</feature>
<dbReference type="InterPro" id="IPR007862">
    <property type="entry name" value="Adenylate_kinase_lid-dom"/>
</dbReference>
<comment type="subcellular location">
    <subcellularLocation>
        <location evidence="5 7">Cytoplasm</location>
    </subcellularLocation>
</comment>
<dbReference type="EMBL" id="QZKI01000091">
    <property type="protein sequence ID" value="RJP68542.1"/>
    <property type="molecule type" value="Genomic_DNA"/>
</dbReference>
<feature type="binding site" evidence="5">
    <location>
        <position position="131"/>
    </location>
    <ligand>
        <name>Zn(2+)</name>
        <dbReference type="ChEBI" id="CHEBI:29105"/>
        <note>structural</note>
    </ligand>
</feature>
<comment type="catalytic activity">
    <reaction evidence="5 7">
        <text>AMP + ATP = 2 ADP</text>
        <dbReference type="Rhea" id="RHEA:12973"/>
        <dbReference type="ChEBI" id="CHEBI:30616"/>
        <dbReference type="ChEBI" id="CHEBI:456215"/>
        <dbReference type="ChEBI" id="CHEBI:456216"/>
        <dbReference type="EC" id="2.7.4.3"/>
    </reaction>
</comment>
<dbReference type="NCBIfam" id="NF011100">
    <property type="entry name" value="PRK14527.1"/>
    <property type="match status" value="1"/>
</dbReference>
<sequence length="211" mass="23187">MVMLGPPGAGKGTQAVKVAKRYLIPHISTGDIFRAAIKEGTELGRKAKQYLDSGELVPDSVVTDIVAERIKKNDCAPGFLLDGFPRTLPQAEVLDTILRDNGCPLTAVINLTVDREALVKRLTARRTCSDCGENYNIMSKPPKKEGVCDKCGGKLYQRDDDKRETIENRLSVYENQTAPLVAYYQRSQRLVNISGEGAIEDVFGRICRAVG</sequence>
<evidence type="ECO:0000259" key="8">
    <source>
        <dbReference type="Pfam" id="PF05191"/>
    </source>
</evidence>
<feature type="binding site" evidence="5">
    <location>
        <begin position="8"/>
        <end position="13"/>
    </location>
    <ligand>
        <name>ATP</name>
        <dbReference type="ChEBI" id="CHEBI:30616"/>
    </ligand>
</feature>
<comment type="function">
    <text evidence="5">Catalyzes the reversible transfer of the terminal phosphate group between ATP and AMP. Plays an important role in cellular energy homeostasis and in adenine nucleotide metabolism.</text>
</comment>
<dbReference type="PANTHER" id="PTHR23359">
    <property type="entry name" value="NUCLEOTIDE KINASE"/>
    <property type="match status" value="1"/>
</dbReference>
<feature type="domain" description="Adenylate kinase active site lid" evidence="8">
    <location>
        <begin position="125"/>
        <end position="160"/>
    </location>
</feature>
<evidence type="ECO:0000256" key="1">
    <source>
        <dbReference type="ARBA" id="ARBA00022679"/>
    </source>
</evidence>
<dbReference type="EC" id="2.7.4.3" evidence="5 7"/>
<dbReference type="InterPro" id="IPR027417">
    <property type="entry name" value="P-loop_NTPase"/>
</dbReference>
<comment type="caution">
    <text evidence="9">The sequence shown here is derived from an EMBL/GenBank/DDBJ whole genome shotgun (WGS) entry which is preliminary data.</text>
</comment>
<feature type="binding site" evidence="5">
    <location>
        <position position="34"/>
    </location>
    <ligand>
        <name>AMP</name>
        <dbReference type="ChEBI" id="CHEBI:456215"/>
    </ligand>
</feature>
<evidence type="ECO:0000256" key="6">
    <source>
        <dbReference type="RuleBase" id="RU003330"/>
    </source>
</evidence>
<evidence type="ECO:0000313" key="9">
    <source>
        <dbReference type="EMBL" id="RJP68542.1"/>
    </source>
</evidence>
<dbReference type="NCBIfam" id="NF001381">
    <property type="entry name" value="PRK00279.1-3"/>
    <property type="match status" value="1"/>
</dbReference>
<dbReference type="GO" id="GO:0005524">
    <property type="term" value="F:ATP binding"/>
    <property type="evidence" value="ECO:0007669"/>
    <property type="project" value="UniProtKB-UniRule"/>
</dbReference>
<dbReference type="Gene3D" id="3.40.50.300">
    <property type="entry name" value="P-loop containing nucleotide triphosphate hydrolases"/>
    <property type="match status" value="1"/>
</dbReference>
<feature type="binding site" evidence="5">
    <location>
        <position position="125"/>
    </location>
    <ligand>
        <name>ATP</name>
        <dbReference type="ChEBI" id="CHEBI:30616"/>
    </ligand>
</feature>
<keyword evidence="1 5" id="KW-0808">Transferase</keyword>
<protein>
    <recommendedName>
        <fullName evidence="5 7">Adenylate kinase</fullName>
        <shortName evidence="5">AK</shortName>
        <ecNumber evidence="5 7">2.7.4.3</ecNumber>
    </recommendedName>
    <alternativeName>
        <fullName evidence="5">ATP-AMP transphosphorylase</fullName>
    </alternativeName>
    <alternativeName>
        <fullName evidence="5">ATP:AMP phosphotransferase</fullName>
    </alternativeName>
    <alternativeName>
        <fullName evidence="5">Adenylate monophosphate kinase</fullName>
    </alternativeName>
</protein>
<dbReference type="InterPro" id="IPR000850">
    <property type="entry name" value="Adenylat/UMP-CMP_kin"/>
</dbReference>
<proteinExistence type="inferred from homology"/>
<reference evidence="9 10" key="1">
    <citation type="journal article" date="2017" name="ISME J.">
        <title>Energy and carbon metabolisms in a deep terrestrial subsurface fluid microbial community.</title>
        <authorList>
            <person name="Momper L."/>
            <person name="Jungbluth S.P."/>
            <person name="Lee M.D."/>
            <person name="Amend J.P."/>
        </authorList>
    </citation>
    <scope>NUCLEOTIDE SEQUENCE [LARGE SCALE GENOMIC DNA]</scope>
    <source>
        <strain evidence="9">SURF_17</strain>
    </source>
</reference>
<gene>
    <name evidence="5" type="primary">adk</name>
    <name evidence="9" type="ORF">C4532_12520</name>
</gene>
<dbReference type="NCBIfam" id="NF001380">
    <property type="entry name" value="PRK00279.1-2"/>
    <property type="match status" value="1"/>
</dbReference>
<feature type="binding site" evidence="5">
    <location>
        <begin position="83"/>
        <end position="86"/>
    </location>
    <ligand>
        <name>AMP</name>
        <dbReference type="ChEBI" id="CHEBI:456215"/>
    </ligand>
</feature>
<keyword evidence="2 5" id="KW-0545">Nucleotide biosynthesis</keyword>
<feature type="binding site" evidence="5">
    <location>
        <position position="90"/>
    </location>
    <ligand>
        <name>AMP</name>
        <dbReference type="ChEBI" id="CHEBI:456215"/>
    </ligand>
</feature>
<keyword evidence="5 7" id="KW-0067">ATP-binding</keyword>
<comment type="subunit">
    <text evidence="5 7">Monomer.</text>
</comment>
<dbReference type="Pfam" id="PF05191">
    <property type="entry name" value="ADK_lid"/>
    <property type="match status" value="1"/>
</dbReference>
<organism evidence="9 10">
    <name type="scientific">Candidatus Abyssobacteria bacterium SURF_17</name>
    <dbReference type="NCBI Taxonomy" id="2093361"/>
    <lineage>
        <taxon>Bacteria</taxon>
        <taxon>Pseudomonadati</taxon>
        <taxon>Candidatus Hydrogenedentota</taxon>
        <taxon>Candidatus Abyssobacteria</taxon>
    </lineage>
</organism>
<dbReference type="AlphaFoldDB" id="A0A419EVW0"/>
<dbReference type="UniPathway" id="UPA00588">
    <property type="reaction ID" value="UER00649"/>
</dbReference>
<feature type="binding site" evidence="5">
    <location>
        <position position="197"/>
    </location>
    <ligand>
        <name>ATP</name>
        <dbReference type="ChEBI" id="CHEBI:30616"/>
    </ligand>
</feature>
<evidence type="ECO:0000256" key="7">
    <source>
        <dbReference type="RuleBase" id="RU003331"/>
    </source>
</evidence>
<feature type="binding site" evidence="5">
    <location>
        <position position="29"/>
    </location>
    <ligand>
        <name>AMP</name>
        <dbReference type="ChEBI" id="CHEBI:456215"/>
    </ligand>
</feature>
<dbReference type="Pfam" id="PF00406">
    <property type="entry name" value="ADK"/>
    <property type="match status" value="1"/>
</dbReference>
<evidence type="ECO:0000256" key="2">
    <source>
        <dbReference type="ARBA" id="ARBA00022727"/>
    </source>
</evidence>
<dbReference type="NCBIfam" id="TIGR01351">
    <property type="entry name" value="adk"/>
    <property type="match status" value="1"/>
</dbReference>
<name>A0A419EVW0_9BACT</name>
<feature type="binding site" evidence="5">
    <location>
        <position position="128"/>
    </location>
    <ligand>
        <name>Zn(2+)</name>
        <dbReference type="ChEBI" id="CHEBI:29105"/>
        <note>structural</note>
    </ligand>
</feature>
<accession>A0A419EVW0</accession>
<evidence type="ECO:0000256" key="3">
    <source>
        <dbReference type="ARBA" id="ARBA00022741"/>
    </source>
</evidence>
<dbReference type="FunFam" id="3.40.50.300:FF:000106">
    <property type="entry name" value="Adenylate kinase mitochondrial"/>
    <property type="match status" value="1"/>
</dbReference>
<keyword evidence="5" id="KW-0479">Metal-binding</keyword>
<feature type="binding site" evidence="5">
    <location>
        <position position="148"/>
    </location>
    <ligand>
        <name>Zn(2+)</name>
        <dbReference type="ChEBI" id="CHEBI:29105"/>
        <note>structural</note>
    </ligand>
</feature>
<dbReference type="PROSITE" id="PS00113">
    <property type="entry name" value="ADENYLATE_KINASE"/>
    <property type="match status" value="1"/>
</dbReference>
<keyword evidence="3 5" id="KW-0547">Nucleotide-binding</keyword>
<dbReference type="GO" id="GO:0044209">
    <property type="term" value="P:AMP salvage"/>
    <property type="evidence" value="ECO:0007669"/>
    <property type="project" value="UniProtKB-UniRule"/>
</dbReference>
<dbReference type="CDD" id="cd01428">
    <property type="entry name" value="ADK"/>
    <property type="match status" value="1"/>
</dbReference>
<feature type="binding site" evidence="5">
    <location>
        <position position="151"/>
    </location>
    <ligand>
        <name>Zn(2+)</name>
        <dbReference type="ChEBI" id="CHEBI:29105"/>
        <note>structural</note>
    </ligand>
</feature>
<dbReference type="InterPro" id="IPR033690">
    <property type="entry name" value="Adenylat_kinase_CS"/>
</dbReference>
<comment type="pathway">
    <text evidence="5">Purine metabolism; AMP biosynthesis via salvage pathway; AMP from ADP: step 1/1.</text>
</comment>
<dbReference type="HAMAP" id="MF_00235">
    <property type="entry name" value="Adenylate_kinase_Adk"/>
    <property type="match status" value="1"/>
</dbReference>
<feature type="region of interest" description="LID" evidence="5">
    <location>
        <begin position="124"/>
        <end position="161"/>
    </location>
</feature>
<evidence type="ECO:0000256" key="4">
    <source>
        <dbReference type="ARBA" id="ARBA00022777"/>
    </source>
</evidence>
<keyword evidence="5" id="KW-0862">Zinc</keyword>
<comment type="similarity">
    <text evidence="5 6">Belongs to the adenylate kinase family.</text>
</comment>
<dbReference type="InterPro" id="IPR006259">
    <property type="entry name" value="Adenyl_kin_sub"/>
</dbReference>
<feature type="binding site" evidence="5">
    <location>
        <position position="158"/>
    </location>
    <ligand>
        <name>AMP</name>
        <dbReference type="ChEBI" id="CHEBI:456215"/>
    </ligand>
</feature>
<dbReference type="GO" id="GO:0005737">
    <property type="term" value="C:cytoplasm"/>
    <property type="evidence" value="ECO:0007669"/>
    <property type="project" value="UniProtKB-SubCell"/>
</dbReference>
<evidence type="ECO:0000256" key="5">
    <source>
        <dbReference type="HAMAP-Rule" id="MF_00235"/>
    </source>
</evidence>
<feature type="region of interest" description="NMP" evidence="5">
    <location>
        <begin position="28"/>
        <end position="57"/>
    </location>
</feature>
<dbReference type="GO" id="GO:0008270">
    <property type="term" value="F:zinc ion binding"/>
    <property type="evidence" value="ECO:0007669"/>
    <property type="project" value="UniProtKB-UniRule"/>
</dbReference>
<dbReference type="Proteomes" id="UP000285961">
    <property type="component" value="Unassembled WGS sequence"/>
</dbReference>
<dbReference type="GO" id="GO:0004017">
    <property type="term" value="F:AMP kinase activity"/>
    <property type="evidence" value="ECO:0007669"/>
    <property type="project" value="UniProtKB-UniRule"/>
</dbReference>
<dbReference type="SUPFAM" id="SSF52540">
    <property type="entry name" value="P-loop containing nucleoside triphosphate hydrolases"/>
    <property type="match status" value="1"/>
</dbReference>
<keyword evidence="4 5" id="KW-0418">Kinase</keyword>
<feature type="binding site" evidence="5">
    <location>
        <begin position="55"/>
        <end position="57"/>
    </location>
    <ligand>
        <name>AMP</name>
        <dbReference type="ChEBI" id="CHEBI:456215"/>
    </ligand>
</feature>
<keyword evidence="5" id="KW-0963">Cytoplasm</keyword>